<dbReference type="GO" id="GO:0006355">
    <property type="term" value="P:regulation of DNA-templated transcription"/>
    <property type="evidence" value="ECO:0007669"/>
    <property type="project" value="InterPro"/>
</dbReference>
<dbReference type="InterPro" id="IPR001610">
    <property type="entry name" value="PAC"/>
</dbReference>
<dbReference type="EC" id="2.7.13.3" evidence="2"/>
<dbReference type="InterPro" id="IPR036890">
    <property type="entry name" value="HATPase_C_sf"/>
</dbReference>
<dbReference type="Pfam" id="PF00072">
    <property type="entry name" value="Response_reg"/>
    <property type="match status" value="1"/>
</dbReference>
<dbReference type="SUPFAM" id="SSF52172">
    <property type="entry name" value="CheY-like"/>
    <property type="match status" value="2"/>
</dbReference>
<evidence type="ECO:0000259" key="10">
    <source>
        <dbReference type="PROSITE" id="PS50109"/>
    </source>
</evidence>
<dbReference type="PRINTS" id="PR00344">
    <property type="entry name" value="BCTRLSENSOR"/>
</dbReference>
<dbReference type="SMART" id="SM00387">
    <property type="entry name" value="HATPase_c"/>
    <property type="match status" value="1"/>
</dbReference>
<dbReference type="InterPro" id="IPR005467">
    <property type="entry name" value="His_kinase_dom"/>
</dbReference>
<accession>A0A6M4IUX9</accession>
<dbReference type="InterPro" id="IPR013767">
    <property type="entry name" value="PAS_fold"/>
</dbReference>
<evidence type="ECO:0000256" key="8">
    <source>
        <dbReference type="ARBA" id="ARBA00023012"/>
    </source>
</evidence>
<dbReference type="InterPro" id="IPR036097">
    <property type="entry name" value="HisK_dim/P_sf"/>
</dbReference>
<dbReference type="NCBIfam" id="TIGR00229">
    <property type="entry name" value="sensory_box"/>
    <property type="match status" value="3"/>
</dbReference>
<gene>
    <name evidence="14" type="ORF">HKW67_19630</name>
</gene>
<evidence type="ECO:0000256" key="7">
    <source>
        <dbReference type="ARBA" id="ARBA00022840"/>
    </source>
</evidence>
<dbReference type="CDD" id="cd00082">
    <property type="entry name" value="HisKA"/>
    <property type="match status" value="1"/>
</dbReference>
<evidence type="ECO:0000259" key="11">
    <source>
        <dbReference type="PROSITE" id="PS50110"/>
    </source>
</evidence>
<keyword evidence="4" id="KW-0808">Transferase</keyword>
<dbReference type="SMART" id="SM00086">
    <property type="entry name" value="PAC"/>
    <property type="match status" value="3"/>
</dbReference>
<dbReference type="GO" id="GO:0005524">
    <property type="term" value="F:ATP binding"/>
    <property type="evidence" value="ECO:0007669"/>
    <property type="project" value="UniProtKB-KW"/>
</dbReference>
<evidence type="ECO:0000256" key="5">
    <source>
        <dbReference type="ARBA" id="ARBA00022741"/>
    </source>
</evidence>
<dbReference type="Gene3D" id="3.30.450.20">
    <property type="entry name" value="PAS domain"/>
    <property type="match status" value="3"/>
</dbReference>
<evidence type="ECO:0000259" key="13">
    <source>
        <dbReference type="PROSITE" id="PS50113"/>
    </source>
</evidence>
<dbReference type="InterPro" id="IPR000700">
    <property type="entry name" value="PAS-assoc_C"/>
</dbReference>
<feature type="domain" description="Histidine kinase" evidence="10">
    <location>
        <begin position="544"/>
        <end position="771"/>
    </location>
</feature>
<feature type="modified residue" description="4-aspartylphosphate" evidence="9">
    <location>
        <position position="843"/>
    </location>
</feature>
<sequence length="917" mass="100286">MRRVLYIERDPHDARALTDFVSDQQLPLIVTVAASMGAAQALLGEESFDVVLATDDLTGSATESFAEQVVIILVEAGREATATELLRAGVDDVIIKDAARSYLNTLSWRIEFVLRRTSTSRTAAEAADRESDRRFRRLLDSTGVIVWEADASSFQFTSVSENAERLSGFTSDEWCQPGFWASRVHPEDREFAVSYCAAATARLEDHEFEYRFLCRSGEQRWISDLVTVVVEASRPRWIRGLMVDITARKQAEAAHQAAARWQHALVTHAGDAIVSTDLAGNILTFNPAAERMLGYSASEMIGRTPAVFHDAEQVVERAREFSQELGEEIAPGFDVFVAKAMRQLPNRHDWTFIRKDGSHVHVSLAVTALRGASGEIEGFMGLVTDLTSRLQAESALRASEARYRTIIEAEPECVKVVSASGELLEMNRAGLAMLEADTLEDVRGRGLAEFIVPEHRAAFGALHKQAIGGVPGLVEFEIVGLHGTRRWLETHAAPLPDADGRVDKILGITRDITVRRQAVAEQAALQAQLAQAQKLESIGRLAGGVAHDFNNMLGVILGHTEMALLEVSPDQPCHLDLKEIQNAAQRSAALTRQLLAFARKQPIEPKSLDLNSTVAATLSLLQRLIGENISVNWQGSPSLWPVWMDPSQLDQILTNLCVNARDAIATEGLGSGSMTITTRNMRVDAAYCRAHPEAIPGDFVCLAVSDTGRGMEPAIIERMFEPFFTTKRLGEGTGLGLSMVDGAVRQNRGFITVHSVVNRGTTFEIFLPRYNGEARPTFTRPLENELPRGHGTILVVEDEPSILKLTSTMLRRLGYDVLVAAGPSNAIALAEAHPGPIDLLLTDVIMPEMNGSDLATAVRQRYPKLRVLFMSGYTADIIADRGVMGASVHFVQKPFTARDLQVAVEGAIADQPPVSAP</sequence>
<dbReference type="SMART" id="SM00448">
    <property type="entry name" value="REC"/>
    <property type="match status" value="1"/>
</dbReference>
<dbReference type="SUPFAM" id="SSF55874">
    <property type="entry name" value="ATPase domain of HSP90 chaperone/DNA topoisomerase II/histidine kinase"/>
    <property type="match status" value="1"/>
</dbReference>
<dbReference type="PROSITE" id="PS50112">
    <property type="entry name" value="PAS"/>
    <property type="match status" value="2"/>
</dbReference>
<feature type="domain" description="PAS" evidence="12">
    <location>
        <begin position="131"/>
        <end position="190"/>
    </location>
</feature>
<feature type="domain" description="Response regulatory" evidence="11">
    <location>
        <begin position="792"/>
        <end position="908"/>
    </location>
</feature>
<feature type="domain" description="PAC" evidence="13">
    <location>
        <begin position="206"/>
        <end position="257"/>
    </location>
</feature>
<dbReference type="EMBL" id="CP053085">
    <property type="protein sequence ID" value="QJR37569.1"/>
    <property type="molecule type" value="Genomic_DNA"/>
</dbReference>
<dbReference type="SMART" id="SM00091">
    <property type="entry name" value="PAS"/>
    <property type="match status" value="3"/>
</dbReference>
<dbReference type="InterPro" id="IPR013656">
    <property type="entry name" value="PAS_4"/>
</dbReference>
<dbReference type="Proteomes" id="UP000500938">
    <property type="component" value="Chromosome"/>
</dbReference>
<keyword evidence="3 9" id="KW-0597">Phosphoprotein</keyword>
<evidence type="ECO:0000313" key="14">
    <source>
        <dbReference type="EMBL" id="QJR37569.1"/>
    </source>
</evidence>
<dbReference type="AlphaFoldDB" id="A0A6M4IUX9"/>
<dbReference type="PROSITE" id="PS50113">
    <property type="entry name" value="PAC"/>
    <property type="match status" value="3"/>
</dbReference>
<organism evidence="14 15">
    <name type="scientific">Gemmatimonas groenlandica</name>
    <dbReference type="NCBI Taxonomy" id="2732249"/>
    <lineage>
        <taxon>Bacteria</taxon>
        <taxon>Pseudomonadati</taxon>
        <taxon>Gemmatimonadota</taxon>
        <taxon>Gemmatimonadia</taxon>
        <taxon>Gemmatimonadales</taxon>
        <taxon>Gemmatimonadaceae</taxon>
        <taxon>Gemmatimonas</taxon>
    </lineage>
</organism>
<dbReference type="InterPro" id="IPR035965">
    <property type="entry name" value="PAS-like_dom_sf"/>
</dbReference>
<dbReference type="PROSITE" id="PS50110">
    <property type="entry name" value="RESPONSE_REGULATORY"/>
    <property type="match status" value="1"/>
</dbReference>
<comment type="catalytic activity">
    <reaction evidence="1">
        <text>ATP + protein L-histidine = ADP + protein N-phospho-L-histidine.</text>
        <dbReference type="EC" id="2.7.13.3"/>
    </reaction>
</comment>
<keyword evidence="15" id="KW-1185">Reference proteome</keyword>
<evidence type="ECO:0000256" key="6">
    <source>
        <dbReference type="ARBA" id="ARBA00022777"/>
    </source>
</evidence>
<evidence type="ECO:0000313" key="15">
    <source>
        <dbReference type="Proteomes" id="UP000500938"/>
    </source>
</evidence>
<dbReference type="InterPro" id="IPR003661">
    <property type="entry name" value="HisK_dim/P_dom"/>
</dbReference>
<dbReference type="Gene3D" id="1.10.287.130">
    <property type="match status" value="1"/>
</dbReference>
<proteinExistence type="predicted"/>
<feature type="domain" description="PAC" evidence="13">
    <location>
        <begin position="472"/>
        <end position="524"/>
    </location>
</feature>
<dbReference type="SUPFAM" id="SSF47384">
    <property type="entry name" value="Homodimeric domain of signal transducing histidine kinase"/>
    <property type="match status" value="1"/>
</dbReference>
<dbReference type="InterPro" id="IPR001789">
    <property type="entry name" value="Sig_transdc_resp-reg_receiver"/>
</dbReference>
<evidence type="ECO:0000256" key="2">
    <source>
        <dbReference type="ARBA" id="ARBA00012438"/>
    </source>
</evidence>
<keyword evidence="8" id="KW-0902">Two-component regulatory system</keyword>
<dbReference type="KEGG" id="ggr:HKW67_19630"/>
<dbReference type="PROSITE" id="PS50109">
    <property type="entry name" value="HIS_KIN"/>
    <property type="match status" value="1"/>
</dbReference>
<dbReference type="PANTHER" id="PTHR43065">
    <property type="entry name" value="SENSOR HISTIDINE KINASE"/>
    <property type="match status" value="1"/>
</dbReference>
<feature type="domain" description="PAC" evidence="13">
    <location>
        <begin position="346"/>
        <end position="398"/>
    </location>
</feature>
<dbReference type="SUPFAM" id="SSF55785">
    <property type="entry name" value="PYP-like sensor domain (PAS domain)"/>
    <property type="match status" value="3"/>
</dbReference>
<keyword evidence="7" id="KW-0067">ATP-binding</keyword>
<evidence type="ECO:0000259" key="12">
    <source>
        <dbReference type="PROSITE" id="PS50112"/>
    </source>
</evidence>
<dbReference type="Pfam" id="PF00989">
    <property type="entry name" value="PAS"/>
    <property type="match status" value="1"/>
</dbReference>
<dbReference type="Gene3D" id="3.40.50.2300">
    <property type="match status" value="2"/>
</dbReference>
<dbReference type="Gene3D" id="3.30.565.10">
    <property type="entry name" value="Histidine kinase-like ATPase, C-terminal domain"/>
    <property type="match status" value="1"/>
</dbReference>
<reference evidence="14 15" key="1">
    <citation type="submission" date="2020-05" db="EMBL/GenBank/DDBJ databases">
        <title>Complete genome sequence of Gemmatimonas greenlandica TET16.</title>
        <authorList>
            <person name="Zeng Y."/>
        </authorList>
    </citation>
    <scope>NUCLEOTIDE SEQUENCE [LARGE SCALE GENOMIC DNA]</scope>
    <source>
        <strain evidence="14 15">TET16</strain>
    </source>
</reference>
<dbReference type="GO" id="GO:0000155">
    <property type="term" value="F:phosphorelay sensor kinase activity"/>
    <property type="evidence" value="ECO:0007669"/>
    <property type="project" value="InterPro"/>
</dbReference>
<dbReference type="InterPro" id="IPR003594">
    <property type="entry name" value="HATPase_dom"/>
</dbReference>
<protein>
    <recommendedName>
        <fullName evidence="2">histidine kinase</fullName>
        <ecNumber evidence="2">2.7.13.3</ecNumber>
    </recommendedName>
</protein>
<dbReference type="Pfam" id="PF08448">
    <property type="entry name" value="PAS_4"/>
    <property type="match status" value="1"/>
</dbReference>
<dbReference type="SMART" id="SM00388">
    <property type="entry name" value="HisKA"/>
    <property type="match status" value="1"/>
</dbReference>
<evidence type="ECO:0000256" key="3">
    <source>
        <dbReference type="ARBA" id="ARBA00022553"/>
    </source>
</evidence>
<dbReference type="InterPro" id="IPR011006">
    <property type="entry name" value="CheY-like_superfamily"/>
</dbReference>
<dbReference type="Pfam" id="PF08447">
    <property type="entry name" value="PAS_3"/>
    <property type="match status" value="1"/>
</dbReference>
<dbReference type="Pfam" id="PF02518">
    <property type="entry name" value="HATPase_c"/>
    <property type="match status" value="1"/>
</dbReference>
<keyword evidence="6" id="KW-0418">Kinase</keyword>
<dbReference type="RefSeq" id="WP_171227004.1">
    <property type="nucleotide sequence ID" value="NZ_CP053085.1"/>
</dbReference>
<feature type="domain" description="PAS" evidence="12">
    <location>
        <begin position="265"/>
        <end position="304"/>
    </location>
</feature>
<dbReference type="InterPro" id="IPR000014">
    <property type="entry name" value="PAS"/>
</dbReference>
<name>A0A6M4IUX9_9BACT</name>
<dbReference type="PANTHER" id="PTHR43065:SF46">
    <property type="entry name" value="C4-DICARBOXYLATE TRANSPORT SENSOR PROTEIN DCTB"/>
    <property type="match status" value="1"/>
</dbReference>
<dbReference type="InterPro" id="IPR013655">
    <property type="entry name" value="PAS_fold_3"/>
</dbReference>
<evidence type="ECO:0000256" key="1">
    <source>
        <dbReference type="ARBA" id="ARBA00000085"/>
    </source>
</evidence>
<evidence type="ECO:0000256" key="9">
    <source>
        <dbReference type="PROSITE-ProRule" id="PRU00169"/>
    </source>
</evidence>
<keyword evidence="5" id="KW-0547">Nucleotide-binding</keyword>
<dbReference type="CDD" id="cd00130">
    <property type="entry name" value="PAS"/>
    <property type="match status" value="3"/>
</dbReference>
<dbReference type="InterPro" id="IPR004358">
    <property type="entry name" value="Sig_transdc_His_kin-like_C"/>
</dbReference>
<evidence type="ECO:0000256" key="4">
    <source>
        <dbReference type="ARBA" id="ARBA00022679"/>
    </source>
</evidence>